<comment type="caution">
    <text evidence="4">The sequence shown here is derived from an EMBL/GenBank/DDBJ whole genome shotgun (WGS) entry which is preliminary data.</text>
</comment>
<dbReference type="EMBL" id="WKNE01000001">
    <property type="protein sequence ID" value="MRZ53401.1"/>
    <property type="molecule type" value="Genomic_DNA"/>
</dbReference>
<evidence type="ECO:0000313" key="8">
    <source>
        <dbReference type="Proteomes" id="UP000441609"/>
    </source>
</evidence>
<keyword evidence="1" id="KW-1133">Transmembrane helix</keyword>
<sequence length="353" mass="40619">MTGSFVIKKNRILEILFFIIIFLVNLKMTLNISDFATANLSILIIGISFISLLFTKIDDNIYWIVLFFILSLFRVEASKMLFVSLLVSISRNLYIDKMAKYSFCLTVLFLIINYGLLILGVLHEEYSDFFYKSGGVVSDMGYGNPNLFSLYLFFLVIFLVVLKKEINTFLVAFIVFVIYESFYSRTVLFSGCILLVLSFVQKTNLKKCFFNKYILLSYPFVILFFFIVVLFNESEYSFIHEISSGRLRYSLLVFGELTPNNLLIGATNIDESIIIDVAYISLLLSSGIFSLAYLYNLYCKAVSKFDYNLILIPVMLQYLFLSLSESAIINTYLWGGLFFWIVMSGKYSCGKTN</sequence>
<feature type="transmembrane region" description="Helical" evidence="1">
    <location>
        <begin position="277"/>
        <end position="298"/>
    </location>
</feature>
<dbReference type="Proteomes" id="UP000432516">
    <property type="component" value="Unassembled WGS sequence"/>
</dbReference>
<dbReference type="Proteomes" id="UP001198806">
    <property type="component" value="Unassembled WGS sequence"/>
</dbReference>
<gene>
    <name evidence="2" type="ORF">ERS852380_00484</name>
    <name evidence="4" type="ORF">GKD68_01350</name>
    <name evidence="5" type="ORF">GKD70_18510</name>
    <name evidence="3" type="ORF">LI194_16775</name>
</gene>
<feature type="transmembrane region" description="Helical" evidence="1">
    <location>
        <begin position="61"/>
        <end position="89"/>
    </location>
</feature>
<reference evidence="3" key="3">
    <citation type="submission" date="2021-10" db="EMBL/GenBank/DDBJ databases">
        <title>Collection of gut derived symbiotic bacterial strains cultured from healthy donors.</title>
        <authorList>
            <person name="Lin H."/>
            <person name="Littmann E."/>
            <person name="Kohout C."/>
            <person name="Pamer E.G."/>
        </authorList>
    </citation>
    <scope>NUCLEOTIDE SEQUENCE</scope>
    <source>
        <strain evidence="3">DFI.2.94</strain>
    </source>
</reference>
<dbReference type="EMBL" id="JAJCNI010000024">
    <property type="protein sequence ID" value="MCB6519444.1"/>
    <property type="molecule type" value="Genomic_DNA"/>
</dbReference>
<feature type="transmembrane region" description="Helical" evidence="1">
    <location>
        <begin position="12"/>
        <end position="30"/>
    </location>
</feature>
<feature type="transmembrane region" description="Helical" evidence="1">
    <location>
        <begin position="169"/>
        <end position="201"/>
    </location>
</feature>
<evidence type="ECO:0000313" key="4">
    <source>
        <dbReference type="EMBL" id="MRZ53401.1"/>
    </source>
</evidence>
<proteinExistence type="predicted"/>
<reference evidence="7 8" key="2">
    <citation type="journal article" date="2019" name="Nat. Med.">
        <title>A library of human gut bacterial isolates paired with longitudinal multiomics data enables mechanistic microbiome research.</title>
        <authorList>
            <person name="Poyet M."/>
            <person name="Groussin M."/>
            <person name="Gibbons S.M."/>
            <person name="Avila-Pacheco J."/>
            <person name="Jiang X."/>
            <person name="Kearney S.M."/>
            <person name="Perrotta A.R."/>
            <person name="Berdy B."/>
            <person name="Zhao S."/>
            <person name="Lieberman T.D."/>
            <person name="Swanson P.K."/>
            <person name="Smith M."/>
            <person name="Roesemann S."/>
            <person name="Alexander J.E."/>
            <person name="Rich S.A."/>
            <person name="Livny J."/>
            <person name="Vlamakis H."/>
            <person name="Clish C."/>
            <person name="Bullock K."/>
            <person name="Deik A."/>
            <person name="Scott J."/>
            <person name="Pierce K.A."/>
            <person name="Xavier R.J."/>
            <person name="Alm E.J."/>
        </authorList>
    </citation>
    <scope>NUCLEOTIDE SEQUENCE [LARGE SCALE GENOMIC DNA]</scope>
    <source>
        <strain evidence="4 7">BIOML-A2</strain>
        <strain evidence="5 8">BIOML-A20</strain>
    </source>
</reference>
<feature type="transmembrane region" description="Helical" evidence="1">
    <location>
        <begin position="318"/>
        <end position="342"/>
    </location>
</feature>
<evidence type="ECO:0000313" key="7">
    <source>
        <dbReference type="Proteomes" id="UP000432516"/>
    </source>
</evidence>
<dbReference type="AlphaFoldDB" id="A0A173XKW5"/>
<accession>A0A173XKW5</accession>
<feature type="transmembrane region" description="Helical" evidence="1">
    <location>
        <begin position="101"/>
        <end position="122"/>
    </location>
</feature>
<dbReference type="Proteomes" id="UP000095455">
    <property type="component" value="Unassembled WGS sequence"/>
</dbReference>
<reference evidence="2 6" key="1">
    <citation type="submission" date="2015-09" db="EMBL/GenBank/DDBJ databases">
        <authorList>
            <consortium name="Pathogen Informatics"/>
        </authorList>
    </citation>
    <scope>NUCLEOTIDE SEQUENCE [LARGE SCALE GENOMIC DNA]</scope>
    <source>
        <strain evidence="2 6">2789STDY5608822</strain>
    </source>
</reference>
<keyword evidence="1" id="KW-0472">Membrane</keyword>
<protein>
    <submittedName>
        <fullName evidence="4">Uncharacterized protein</fullName>
    </submittedName>
</protein>
<name>A0A173XKW5_PARDI</name>
<keyword evidence="1" id="KW-0812">Transmembrane</keyword>
<feature type="transmembrane region" description="Helical" evidence="1">
    <location>
        <begin position="213"/>
        <end position="231"/>
    </location>
</feature>
<organism evidence="4 7">
    <name type="scientific">Parabacteroides distasonis</name>
    <dbReference type="NCBI Taxonomy" id="823"/>
    <lineage>
        <taxon>Bacteria</taxon>
        <taxon>Pseudomonadati</taxon>
        <taxon>Bacteroidota</taxon>
        <taxon>Bacteroidia</taxon>
        <taxon>Bacteroidales</taxon>
        <taxon>Tannerellaceae</taxon>
        <taxon>Parabacteroides</taxon>
    </lineage>
</organism>
<evidence type="ECO:0000313" key="2">
    <source>
        <dbReference type="EMBL" id="CUN51676.1"/>
    </source>
</evidence>
<evidence type="ECO:0000313" key="3">
    <source>
        <dbReference type="EMBL" id="MCB6519444.1"/>
    </source>
</evidence>
<evidence type="ECO:0000313" key="6">
    <source>
        <dbReference type="Proteomes" id="UP000095455"/>
    </source>
</evidence>
<feature type="transmembrane region" description="Helical" evidence="1">
    <location>
        <begin position="37"/>
        <end position="55"/>
    </location>
</feature>
<feature type="transmembrane region" description="Helical" evidence="1">
    <location>
        <begin position="142"/>
        <end position="162"/>
    </location>
</feature>
<dbReference type="EMBL" id="WKMO01000021">
    <property type="protein sequence ID" value="MSB75256.1"/>
    <property type="molecule type" value="Genomic_DNA"/>
</dbReference>
<dbReference type="Proteomes" id="UP000441609">
    <property type="component" value="Unassembled WGS sequence"/>
</dbReference>
<dbReference type="EMBL" id="CYYK01000002">
    <property type="protein sequence ID" value="CUN51676.1"/>
    <property type="molecule type" value="Genomic_DNA"/>
</dbReference>
<evidence type="ECO:0000256" key="1">
    <source>
        <dbReference type="SAM" id="Phobius"/>
    </source>
</evidence>
<evidence type="ECO:0000313" key="5">
    <source>
        <dbReference type="EMBL" id="MSB75256.1"/>
    </source>
</evidence>
<dbReference type="RefSeq" id="WP_005856270.1">
    <property type="nucleotide sequence ID" value="NZ_BQOC01000001.1"/>
</dbReference>